<dbReference type="Gene3D" id="1.50.10.130">
    <property type="entry name" value="Terpene synthase, N-terminal domain"/>
    <property type="match status" value="1"/>
</dbReference>
<protein>
    <recommendedName>
        <fullName evidence="1">Terpene synthase N-terminal domain-containing protein</fullName>
    </recommendedName>
</protein>
<comment type="caution">
    <text evidence="2">The sequence shown here is derived from an EMBL/GenBank/DDBJ whole genome shotgun (WGS) entry which is preliminary data.</text>
</comment>
<dbReference type="InterPro" id="IPR001906">
    <property type="entry name" value="Terpene_synth_N"/>
</dbReference>
<evidence type="ECO:0000259" key="1">
    <source>
        <dbReference type="Pfam" id="PF01397"/>
    </source>
</evidence>
<evidence type="ECO:0000313" key="2">
    <source>
        <dbReference type="EMBL" id="KAG5569812.1"/>
    </source>
</evidence>
<name>A0A9J5W3E7_SOLCO</name>
<keyword evidence="3" id="KW-1185">Reference proteome</keyword>
<dbReference type="Pfam" id="PF01397">
    <property type="entry name" value="Terpene_synth"/>
    <property type="match status" value="1"/>
</dbReference>
<accession>A0A9J5W3E7</accession>
<dbReference type="PANTHER" id="PTHR31225:SF209">
    <property type="entry name" value="TERPENE SYNTHASE 17"/>
    <property type="match status" value="1"/>
</dbReference>
<dbReference type="InterPro" id="IPR050148">
    <property type="entry name" value="Terpene_synthase-like"/>
</dbReference>
<dbReference type="EMBL" id="JACXVP010000012">
    <property type="protein sequence ID" value="KAG5569812.1"/>
    <property type="molecule type" value="Genomic_DNA"/>
</dbReference>
<evidence type="ECO:0000313" key="3">
    <source>
        <dbReference type="Proteomes" id="UP000824120"/>
    </source>
</evidence>
<dbReference type="InterPro" id="IPR008949">
    <property type="entry name" value="Isoprenoid_synthase_dom_sf"/>
</dbReference>
<dbReference type="PANTHER" id="PTHR31225">
    <property type="entry name" value="OS04G0344100 PROTEIN-RELATED"/>
    <property type="match status" value="1"/>
</dbReference>
<sequence>MLLCTQTVEVDQEVIITRCDDNHHPNVWKDHFLAYGANEEEKKHEVLKEEVRNMLVMTPSNSLEKLELINTIQCLRLAYHFESEIDESLSYMHNCYDEYWIGDLHAIALCF</sequence>
<dbReference type="Proteomes" id="UP000824120">
    <property type="component" value="Chromosome 12"/>
</dbReference>
<dbReference type="InterPro" id="IPR036965">
    <property type="entry name" value="Terpene_synth_N_sf"/>
</dbReference>
<organism evidence="2 3">
    <name type="scientific">Solanum commersonii</name>
    <name type="common">Commerson's wild potato</name>
    <name type="synonym">Commerson's nightshade</name>
    <dbReference type="NCBI Taxonomy" id="4109"/>
    <lineage>
        <taxon>Eukaryota</taxon>
        <taxon>Viridiplantae</taxon>
        <taxon>Streptophyta</taxon>
        <taxon>Embryophyta</taxon>
        <taxon>Tracheophyta</taxon>
        <taxon>Spermatophyta</taxon>
        <taxon>Magnoliopsida</taxon>
        <taxon>eudicotyledons</taxon>
        <taxon>Gunneridae</taxon>
        <taxon>Pentapetalae</taxon>
        <taxon>asterids</taxon>
        <taxon>lamiids</taxon>
        <taxon>Solanales</taxon>
        <taxon>Solanaceae</taxon>
        <taxon>Solanoideae</taxon>
        <taxon>Solaneae</taxon>
        <taxon>Solanum</taxon>
    </lineage>
</organism>
<dbReference type="InterPro" id="IPR008930">
    <property type="entry name" value="Terpenoid_cyclase/PrenylTrfase"/>
</dbReference>
<proteinExistence type="predicted"/>
<dbReference type="SUPFAM" id="SSF48239">
    <property type="entry name" value="Terpenoid cyclases/Protein prenyltransferases"/>
    <property type="match status" value="1"/>
</dbReference>
<dbReference type="GO" id="GO:0016114">
    <property type="term" value="P:terpenoid biosynthetic process"/>
    <property type="evidence" value="ECO:0007669"/>
    <property type="project" value="InterPro"/>
</dbReference>
<gene>
    <name evidence="2" type="ORF">H5410_059578</name>
</gene>
<reference evidence="2 3" key="1">
    <citation type="submission" date="2020-09" db="EMBL/GenBank/DDBJ databases">
        <title>De no assembly of potato wild relative species, Solanum commersonii.</title>
        <authorList>
            <person name="Cho K."/>
        </authorList>
    </citation>
    <scope>NUCLEOTIDE SEQUENCE [LARGE SCALE GENOMIC DNA]</scope>
    <source>
        <strain evidence="2">LZ3.2</strain>
        <tissue evidence="2">Leaf</tissue>
    </source>
</reference>
<dbReference type="AlphaFoldDB" id="A0A9J5W3E7"/>
<dbReference type="GO" id="GO:0010333">
    <property type="term" value="F:terpene synthase activity"/>
    <property type="evidence" value="ECO:0007669"/>
    <property type="project" value="InterPro"/>
</dbReference>
<dbReference type="OrthoDB" id="1740623at2759"/>
<feature type="domain" description="Terpene synthase N-terminal" evidence="1">
    <location>
        <begin position="28"/>
        <end position="111"/>
    </location>
</feature>
<dbReference type="Gene3D" id="1.10.600.10">
    <property type="entry name" value="Farnesyl Diphosphate Synthase"/>
    <property type="match status" value="1"/>
</dbReference>